<protein>
    <submittedName>
        <fullName evidence="2">Uncharacterized protein</fullName>
    </submittedName>
</protein>
<feature type="transmembrane region" description="Helical" evidence="1">
    <location>
        <begin position="32"/>
        <end position="52"/>
    </location>
</feature>
<name>X1CC41_9ZZZZ</name>
<proteinExistence type="predicted"/>
<organism evidence="2">
    <name type="scientific">marine sediment metagenome</name>
    <dbReference type="NCBI Taxonomy" id="412755"/>
    <lineage>
        <taxon>unclassified sequences</taxon>
        <taxon>metagenomes</taxon>
        <taxon>ecological metagenomes</taxon>
    </lineage>
</organism>
<accession>X1CC41</accession>
<keyword evidence="1" id="KW-1133">Transmembrane helix</keyword>
<keyword evidence="1" id="KW-0812">Transmembrane</keyword>
<dbReference type="EMBL" id="BART01024537">
    <property type="protein sequence ID" value="GAG90777.1"/>
    <property type="molecule type" value="Genomic_DNA"/>
</dbReference>
<evidence type="ECO:0000313" key="2">
    <source>
        <dbReference type="EMBL" id="GAG90777.1"/>
    </source>
</evidence>
<gene>
    <name evidence="2" type="ORF">S01H4_44282</name>
</gene>
<sequence length="65" mass="7209">MKNMADNNTSTDNENNKKKSWTSIIKAVKTPLGFFTLVTLIVDGLLGTAVFTENVPWWAPTLILV</sequence>
<comment type="caution">
    <text evidence="2">The sequence shown here is derived from an EMBL/GenBank/DDBJ whole genome shotgun (WGS) entry which is preliminary data.</text>
</comment>
<dbReference type="AlphaFoldDB" id="X1CC41"/>
<keyword evidence="1" id="KW-0472">Membrane</keyword>
<feature type="non-terminal residue" evidence="2">
    <location>
        <position position="65"/>
    </location>
</feature>
<evidence type="ECO:0000256" key="1">
    <source>
        <dbReference type="SAM" id="Phobius"/>
    </source>
</evidence>
<reference evidence="2" key="1">
    <citation type="journal article" date="2014" name="Front. Microbiol.">
        <title>High frequency of phylogenetically diverse reductive dehalogenase-homologous genes in deep subseafloor sedimentary metagenomes.</title>
        <authorList>
            <person name="Kawai M."/>
            <person name="Futagami T."/>
            <person name="Toyoda A."/>
            <person name="Takaki Y."/>
            <person name="Nishi S."/>
            <person name="Hori S."/>
            <person name="Arai W."/>
            <person name="Tsubouchi T."/>
            <person name="Morono Y."/>
            <person name="Uchiyama I."/>
            <person name="Ito T."/>
            <person name="Fujiyama A."/>
            <person name="Inagaki F."/>
            <person name="Takami H."/>
        </authorList>
    </citation>
    <scope>NUCLEOTIDE SEQUENCE</scope>
    <source>
        <strain evidence="2">Expedition CK06-06</strain>
    </source>
</reference>